<dbReference type="EMBL" id="JACHJD010000066">
    <property type="protein sequence ID" value="MBB5110074.1"/>
    <property type="molecule type" value="Genomic_DNA"/>
</dbReference>
<accession>A0A7W8B493</accession>
<feature type="transmembrane region" description="Helical" evidence="2">
    <location>
        <begin position="21"/>
        <end position="42"/>
    </location>
</feature>
<evidence type="ECO:0000256" key="1">
    <source>
        <dbReference type="SAM" id="MobiDB-lite"/>
    </source>
</evidence>
<dbReference type="AlphaFoldDB" id="A0A7W8B493"/>
<protein>
    <submittedName>
        <fullName evidence="3">Monoamine oxidase</fullName>
    </submittedName>
</protein>
<keyword evidence="2" id="KW-1133">Transmembrane helix</keyword>
<evidence type="ECO:0000313" key="4">
    <source>
        <dbReference type="Proteomes" id="UP000549009"/>
    </source>
</evidence>
<dbReference type="RefSeq" id="WP_184927211.1">
    <property type="nucleotide sequence ID" value="NZ_BMSQ01000074.1"/>
</dbReference>
<proteinExistence type="predicted"/>
<gene>
    <name evidence="3" type="ORF">FHS40_009204</name>
</gene>
<organism evidence="3 4">
    <name type="scientific">Streptomyces spectabilis</name>
    <dbReference type="NCBI Taxonomy" id="68270"/>
    <lineage>
        <taxon>Bacteria</taxon>
        <taxon>Bacillati</taxon>
        <taxon>Actinomycetota</taxon>
        <taxon>Actinomycetes</taxon>
        <taxon>Kitasatosporales</taxon>
        <taxon>Streptomycetaceae</taxon>
        <taxon>Streptomyces</taxon>
    </lineage>
</organism>
<evidence type="ECO:0000256" key="2">
    <source>
        <dbReference type="SAM" id="Phobius"/>
    </source>
</evidence>
<dbReference type="Proteomes" id="UP000549009">
    <property type="component" value="Unassembled WGS sequence"/>
</dbReference>
<feature type="region of interest" description="Disordered" evidence="1">
    <location>
        <begin position="1"/>
        <end position="20"/>
    </location>
</feature>
<keyword evidence="2" id="KW-0812">Transmembrane</keyword>
<keyword evidence="2" id="KW-0472">Membrane</keyword>
<sequence length="51" mass="4959">MTRRPNQPERAAGHGSGEGSLTASAVVIGGGITGLLAAAALAPSCDEVVLQ</sequence>
<reference evidence="3 4" key="1">
    <citation type="submission" date="2020-08" db="EMBL/GenBank/DDBJ databases">
        <title>Genomic Encyclopedia of Type Strains, Phase III (KMG-III): the genomes of soil and plant-associated and newly described type strains.</title>
        <authorList>
            <person name="Whitman W."/>
        </authorList>
    </citation>
    <scope>NUCLEOTIDE SEQUENCE [LARGE SCALE GENOMIC DNA]</scope>
    <source>
        <strain evidence="3 4">CECT 3146</strain>
    </source>
</reference>
<keyword evidence="4" id="KW-1185">Reference proteome</keyword>
<name>A0A7W8B493_STRST</name>
<comment type="caution">
    <text evidence="3">The sequence shown here is derived from an EMBL/GenBank/DDBJ whole genome shotgun (WGS) entry which is preliminary data.</text>
</comment>
<evidence type="ECO:0000313" key="3">
    <source>
        <dbReference type="EMBL" id="MBB5110074.1"/>
    </source>
</evidence>